<dbReference type="Gene3D" id="3.30.200.20">
    <property type="entry name" value="Phosphorylase Kinase, domain 1"/>
    <property type="match status" value="1"/>
</dbReference>
<dbReference type="Pfam" id="PF26324">
    <property type="entry name" value="HopBF1_kinase"/>
    <property type="match status" value="1"/>
</dbReference>
<comment type="caution">
    <text evidence="2">The sequence shown here is derived from an EMBL/GenBank/DDBJ whole genome shotgun (WGS) entry which is preliminary data.</text>
</comment>
<feature type="domain" description="Type III secretion system effector HopBF1-like" evidence="1">
    <location>
        <begin position="17"/>
        <end position="207"/>
    </location>
</feature>
<dbReference type="InterPro" id="IPR054555">
    <property type="entry name" value="T3SS_HopBF1-like"/>
</dbReference>
<reference evidence="2" key="1">
    <citation type="submission" date="2016-04" db="EMBL/GenBank/DDBJ databases">
        <authorList>
            <person name="Tabuchi Yagui T.R."/>
        </authorList>
    </citation>
    <scope>NUCLEOTIDE SEQUENCE [LARGE SCALE GENOMIC DNA]</scope>
    <source>
        <strain evidence="2">NIES-26</strain>
    </source>
</reference>
<name>A0A367RST4_9NOSO</name>
<evidence type="ECO:0000313" key="2">
    <source>
        <dbReference type="EMBL" id="RCJ39565.1"/>
    </source>
</evidence>
<evidence type="ECO:0000313" key="3">
    <source>
        <dbReference type="Proteomes" id="UP000252107"/>
    </source>
</evidence>
<evidence type="ECO:0000259" key="1">
    <source>
        <dbReference type="Pfam" id="PF26324"/>
    </source>
</evidence>
<protein>
    <recommendedName>
        <fullName evidence="1">Type III secretion system effector HopBF1-like domain-containing protein</fullName>
    </recommendedName>
</protein>
<gene>
    <name evidence="2" type="ORF">A6770_38875</name>
</gene>
<keyword evidence="3" id="KW-1185">Reference proteome</keyword>
<dbReference type="EMBL" id="LXQD01000074">
    <property type="protein sequence ID" value="RCJ39565.1"/>
    <property type="molecule type" value="Genomic_DNA"/>
</dbReference>
<accession>A0A367RST4</accession>
<proteinExistence type="predicted"/>
<sequence length="212" mass="23493">MPENLRQQVQPTPTTKKVVAEPKLSSVRSDYLGEYENVKLGQELGTGGNKDVYSVQGREDLAIGILREGDIDELQVEIEELQKLASEGLQTIEVLGTTTHNNRPAIVMKKYAQGSKNIVQSVGGKARRVDGANIRLLNQSSINDLGIIRQLMVRKKIFIDDLQFMIASDGHVYITDPIEVILGYSKGATENNLTMIDLLIEAAQQNIFEKGR</sequence>
<dbReference type="AlphaFoldDB" id="A0A367RST4"/>
<dbReference type="Proteomes" id="UP000252107">
    <property type="component" value="Unassembled WGS sequence"/>
</dbReference>
<organism evidence="2 3">
    <name type="scientific">Nostoc minutum NIES-26</name>
    <dbReference type="NCBI Taxonomy" id="1844469"/>
    <lineage>
        <taxon>Bacteria</taxon>
        <taxon>Bacillati</taxon>
        <taxon>Cyanobacteriota</taxon>
        <taxon>Cyanophyceae</taxon>
        <taxon>Nostocales</taxon>
        <taxon>Nostocaceae</taxon>
        <taxon>Nostoc</taxon>
    </lineage>
</organism>
<dbReference type="CDD" id="cd20900">
    <property type="entry name" value="HopBF1"/>
    <property type="match status" value="1"/>
</dbReference>